<proteinExistence type="predicted"/>
<name>A0ABP9ADI9_9SPHI</name>
<accession>A0ABP9ADI9</accession>
<evidence type="ECO:0000313" key="2">
    <source>
        <dbReference type="Proteomes" id="UP001501411"/>
    </source>
</evidence>
<keyword evidence="2" id="KW-1185">Reference proteome</keyword>
<dbReference type="RefSeq" id="WP_345229923.1">
    <property type="nucleotide sequence ID" value="NZ_BAABIQ010000003.1"/>
</dbReference>
<evidence type="ECO:0008006" key="3">
    <source>
        <dbReference type="Google" id="ProtNLM"/>
    </source>
</evidence>
<comment type="caution">
    <text evidence="1">The sequence shown here is derived from an EMBL/GenBank/DDBJ whole genome shotgun (WGS) entry which is preliminary data.</text>
</comment>
<sequence>MIQIRTFVAPDEPETCGKFIEGHRKLLEIFGITKITSNRQDWVDDEKTIVIVVEDSETKNVYGGARLQIVSGKYKLPIEIALGRYDEGIFTMVNNDHLNGGTCELCGLWNSREIAGFGVGSYILARVGAVVAAQLPVQSIFVLCAPITVKMGRRVGAVVEATLGNQGLFYYPKDDLVATAMRLRNIYDLSTADEHEREKILALREEPYQIMEEKGPKGSLMVSYNLKVPNLR</sequence>
<dbReference type="EMBL" id="BAABIQ010000003">
    <property type="protein sequence ID" value="GAA4779663.1"/>
    <property type="molecule type" value="Genomic_DNA"/>
</dbReference>
<protein>
    <recommendedName>
        <fullName evidence="3">N-acetyltransferase</fullName>
    </recommendedName>
</protein>
<organism evidence="1 2">
    <name type="scientific">Olivibacter ginsenosidimutans</name>
    <dbReference type="NCBI Taxonomy" id="1176537"/>
    <lineage>
        <taxon>Bacteria</taxon>
        <taxon>Pseudomonadati</taxon>
        <taxon>Bacteroidota</taxon>
        <taxon>Sphingobacteriia</taxon>
        <taxon>Sphingobacteriales</taxon>
        <taxon>Sphingobacteriaceae</taxon>
        <taxon>Olivibacter</taxon>
    </lineage>
</organism>
<gene>
    <name evidence="1" type="ORF">GCM10023231_03050</name>
</gene>
<evidence type="ECO:0000313" key="1">
    <source>
        <dbReference type="EMBL" id="GAA4779663.1"/>
    </source>
</evidence>
<dbReference type="Proteomes" id="UP001501411">
    <property type="component" value="Unassembled WGS sequence"/>
</dbReference>
<reference evidence="2" key="1">
    <citation type="journal article" date="2019" name="Int. J. Syst. Evol. Microbiol.">
        <title>The Global Catalogue of Microorganisms (GCM) 10K type strain sequencing project: providing services to taxonomists for standard genome sequencing and annotation.</title>
        <authorList>
            <consortium name="The Broad Institute Genomics Platform"/>
            <consortium name="The Broad Institute Genome Sequencing Center for Infectious Disease"/>
            <person name="Wu L."/>
            <person name="Ma J."/>
        </authorList>
    </citation>
    <scope>NUCLEOTIDE SEQUENCE [LARGE SCALE GENOMIC DNA]</scope>
    <source>
        <strain evidence="2">JCM 18200</strain>
    </source>
</reference>